<evidence type="ECO:0000313" key="2">
    <source>
        <dbReference type="EMBL" id="BDX07436.1"/>
    </source>
</evidence>
<accession>A0AA48HMC1</accession>
<sequence>MNSERFSIFNTLTSVEYAKTIKLTIRLLSLSLMLVTMTACVVTKSRPPEELQVWKAEPGDQTKIDLHTAQLANQLFGTFRYGNFPKEQFRFAVATFVPVEMMQTDSDAQGPLRLLGHQLEQGMMSELASRGYIAQDYKATNNLIIEEKSDRVFSRNVDELYKNHREVDFYLSGTLTEAENGVIANARIIHVDSKDVVAAATRFIPDDVFWQAEKITTRGGKIYRSAGE</sequence>
<dbReference type="Pfam" id="PF17680">
    <property type="entry name" value="FlgO"/>
    <property type="match status" value="1"/>
</dbReference>
<feature type="domain" description="FlgO" evidence="1">
    <location>
        <begin position="70"/>
        <end position="208"/>
    </location>
</feature>
<evidence type="ECO:0000259" key="1">
    <source>
        <dbReference type="Pfam" id="PF17680"/>
    </source>
</evidence>
<dbReference type="Proteomes" id="UP001333710">
    <property type="component" value="Chromosome"/>
</dbReference>
<protein>
    <recommendedName>
        <fullName evidence="1">FlgO domain-containing protein</fullName>
    </recommendedName>
</protein>
<gene>
    <name evidence="2" type="ORF">MACH26_29570</name>
</gene>
<reference evidence="2" key="1">
    <citation type="submission" date="2023-01" db="EMBL/GenBank/DDBJ databases">
        <title>Complete genome sequence of Planctobacterium marinum strain Dej080120_11.</title>
        <authorList>
            <person name="Ueki S."/>
            <person name="Maruyama F."/>
        </authorList>
    </citation>
    <scope>NUCLEOTIDE SEQUENCE</scope>
    <source>
        <strain evidence="2">Dej080120_11</strain>
    </source>
</reference>
<dbReference type="RefSeq" id="WP_338293444.1">
    <property type="nucleotide sequence ID" value="NZ_AP027272.1"/>
</dbReference>
<dbReference type="KEGG" id="pmaw:MACH26_29570"/>
<keyword evidence="3" id="KW-1185">Reference proteome</keyword>
<dbReference type="AlphaFoldDB" id="A0AA48HMC1"/>
<name>A0AA48HMC1_9ALTE</name>
<proteinExistence type="predicted"/>
<evidence type="ECO:0000313" key="3">
    <source>
        <dbReference type="Proteomes" id="UP001333710"/>
    </source>
</evidence>
<organism evidence="2 3">
    <name type="scientific">Planctobacterium marinum</name>
    <dbReference type="NCBI Taxonomy" id="1631968"/>
    <lineage>
        <taxon>Bacteria</taxon>
        <taxon>Pseudomonadati</taxon>
        <taxon>Pseudomonadota</taxon>
        <taxon>Gammaproteobacteria</taxon>
        <taxon>Alteromonadales</taxon>
        <taxon>Alteromonadaceae</taxon>
        <taxon>Planctobacterium</taxon>
    </lineage>
</organism>
<dbReference type="EMBL" id="AP027272">
    <property type="protein sequence ID" value="BDX07436.1"/>
    <property type="molecule type" value="Genomic_DNA"/>
</dbReference>
<dbReference type="InterPro" id="IPR041215">
    <property type="entry name" value="FlgO_dom"/>
</dbReference>